<evidence type="ECO:0000256" key="8">
    <source>
        <dbReference type="ARBA" id="ARBA00022989"/>
    </source>
</evidence>
<keyword evidence="6 13" id="KW-0378">Hydrolase</keyword>
<keyword evidence="7" id="KW-0862">Zinc</keyword>
<dbReference type="PROSITE" id="PS50106">
    <property type="entry name" value="PDZ"/>
    <property type="match status" value="1"/>
</dbReference>
<dbReference type="OrthoDB" id="9782003at2"/>
<dbReference type="GO" id="GO:0016020">
    <property type="term" value="C:membrane"/>
    <property type="evidence" value="ECO:0007669"/>
    <property type="project" value="UniProtKB-SubCell"/>
</dbReference>
<dbReference type="InterPro" id="IPR036034">
    <property type="entry name" value="PDZ_sf"/>
</dbReference>
<evidence type="ECO:0000256" key="10">
    <source>
        <dbReference type="ARBA" id="ARBA00023136"/>
    </source>
</evidence>
<dbReference type="EC" id="3.4.24.-" evidence="13"/>
<evidence type="ECO:0000256" key="9">
    <source>
        <dbReference type="ARBA" id="ARBA00023049"/>
    </source>
</evidence>
<feature type="transmembrane region" description="Helical" evidence="11">
    <location>
        <begin position="24"/>
        <end position="44"/>
    </location>
</feature>
<evidence type="ECO:0000313" key="13">
    <source>
        <dbReference type="EMBL" id="TWT47231.1"/>
    </source>
</evidence>
<evidence type="ECO:0000256" key="5">
    <source>
        <dbReference type="ARBA" id="ARBA00022692"/>
    </source>
</evidence>
<keyword evidence="5 11" id="KW-0812">Transmembrane</keyword>
<accession>A0A5C5WB41</accession>
<evidence type="ECO:0000256" key="11">
    <source>
        <dbReference type="SAM" id="Phobius"/>
    </source>
</evidence>
<feature type="transmembrane region" description="Helical" evidence="11">
    <location>
        <begin position="141"/>
        <end position="163"/>
    </location>
</feature>
<keyword evidence="8 11" id="KW-1133">Transmembrane helix</keyword>
<dbReference type="InterPro" id="IPR001478">
    <property type="entry name" value="PDZ"/>
</dbReference>
<feature type="domain" description="PDZ" evidence="12">
    <location>
        <begin position="325"/>
        <end position="380"/>
    </location>
</feature>
<protein>
    <submittedName>
        <fullName evidence="13">Putative zinc metalloprotease</fullName>
        <ecNumber evidence="13">3.4.24.-</ecNumber>
    </submittedName>
</protein>
<dbReference type="Proteomes" id="UP000318995">
    <property type="component" value="Unassembled WGS sequence"/>
</dbReference>
<sequence length="706" mass="74310">MDLVLSLLPLAALADLLNTAMVIGITALALGFVIFVHELGHFAVAKLCGVRCDKFFIGFDVGGYKISRKIGETEYGIGALPLGGYVKMFGQDDNVANLADQIEQSKQLEGSPHAKQITGPGGEKLWVDRRSYLAKSVPQRMAIISAGVIMNVIFAFLFAWIAYGVGVPETPAVVGSATPGGAAWEAGLRTGDRIIDLAGQPNPTYRQLQQAVILADLEAGLPMRVKRADGAVEDFVVKPNIVGLAPMIQVASSVTAEVAQRGDSTTRPFTPAEGTDFQAGDLITAINAEPVASYADIARLSRLNKSEPLTYTLQRVKGDTTESVSVSLPPNPMEGLGVVLTLGPVSAVQADSPAAAAGFKVGDQIVAIDGVRLAGFEEEEGALSDSDTEAALDPLTLDDRLAPAAAAQQSVAVTLQRDGETAPVTLSVIPRPVTWEGAPGGETPASIEALGVACSLSPTIAAVVPGSPAAREGIAPGAELLKATLVGFGKSEAKKTQAPQRISIELSGGKQAWPEVLWALQDQGPDFRVELQMATGEGDATRTVSLKPESVEDAYWSPRGIELEQLSETRRTDSWAERSKLAYNETLSQLSGIFRLLQKLGSQVSVKALGGPVMIAKVTGQSAFEGWGPLLMTLTMFSANLAVINFLPIPVLDGGHMLFLAYEGLTGKPANERIMVALHVAGLVFLLGLMAMVFTLDISRLLGIAL</sequence>
<evidence type="ECO:0000256" key="3">
    <source>
        <dbReference type="ARBA" id="ARBA00007931"/>
    </source>
</evidence>
<dbReference type="Pfam" id="PF17820">
    <property type="entry name" value="PDZ_6"/>
    <property type="match status" value="1"/>
</dbReference>
<evidence type="ECO:0000256" key="1">
    <source>
        <dbReference type="ARBA" id="ARBA00001947"/>
    </source>
</evidence>
<dbReference type="RefSeq" id="WP_146571692.1">
    <property type="nucleotide sequence ID" value="NZ_SJPH01000002.1"/>
</dbReference>
<evidence type="ECO:0000256" key="7">
    <source>
        <dbReference type="ARBA" id="ARBA00022833"/>
    </source>
</evidence>
<name>A0A5C5WB41_9BACT</name>
<dbReference type="SMART" id="SM00228">
    <property type="entry name" value="PDZ"/>
    <property type="match status" value="4"/>
</dbReference>
<dbReference type="GO" id="GO:0004222">
    <property type="term" value="F:metalloendopeptidase activity"/>
    <property type="evidence" value="ECO:0007669"/>
    <property type="project" value="InterPro"/>
</dbReference>
<keyword evidence="14" id="KW-1185">Reference proteome</keyword>
<dbReference type="InterPro" id="IPR008915">
    <property type="entry name" value="Peptidase_M50"/>
</dbReference>
<evidence type="ECO:0000256" key="2">
    <source>
        <dbReference type="ARBA" id="ARBA00004141"/>
    </source>
</evidence>
<evidence type="ECO:0000259" key="12">
    <source>
        <dbReference type="PROSITE" id="PS50106"/>
    </source>
</evidence>
<keyword evidence="4 13" id="KW-0645">Protease</keyword>
<dbReference type="CDD" id="cd06163">
    <property type="entry name" value="S2P-M50_PDZ_RseP-like"/>
    <property type="match status" value="1"/>
</dbReference>
<evidence type="ECO:0000256" key="6">
    <source>
        <dbReference type="ARBA" id="ARBA00022801"/>
    </source>
</evidence>
<gene>
    <name evidence="13" type="ORF">Pla111_08430</name>
</gene>
<dbReference type="Gene3D" id="2.30.42.10">
    <property type="match status" value="3"/>
</dbReference>
<keyword evidence="9 13" id="KW-0482">Metalloprotease</keyword>
<keyword evidence="10 11" id="KW-0472">Membrane</keyword>
<feature type="transmembrane region" description="Helical" evidence="11">
    <location>
        <begin position="674"/>
        <end position="696"/>
    </location>
</feature>
<comment type="similarity">
    <text evidence="3">Belongs to the peptidase M50B family.</text>
</comment>
<evidence type="ECO:0000256" key="4">
    <source>
        <dbReference type="ARBA" id="ARBA00022670"/>
    </source>
</evidence>
<dbReference type="SUPFAM" id="SSF50156">
    <property type="entry name" value="PDZ domain-like"/>
    <property type="match status" value="3"/>
</dbReference>
<reference evidence="13 14" key="1">
    <citation type="submission" date="2019-02" db="EMBL/GenBank/DDBJ databases">
        <title>Deep-cultivation of Planctomycetes and their phenomic and genomic characterization uncovers novel biology.</title>
        <authorList>
            <person name="Wiegand S."/>
            <person name="Jogler M."/>
            <person name="Boedeker C."/>
            <person name="Pinto D."/>
            <person name="Vollmers J."/>
            <person name="Rivas-Marin E."/>
            <person name="Kohn T."/>
            <person name="Peeters S.H."/>
            <person name="Heuer A."/>
            <person name="Rast P."/>
            <person name="Oberbeckmann S."/>
            <person name="Bunk B."/>
            <person name="Jeske O."/>
            <person name="Meyerdierks A."/>
            <person name="Storesund J.E."/>
            <person name="Kallscheuer N."/>
            <person name="Luecker S."/>
            <person name="Lage O.M."/>
            <person name="Pohl T."/>
            <person name="Merkel B.J."/>
            <person name="Hornburger P."/>
            <person name="Mueller R.-W."/>
            <person name="Bruemmer F."/>
            <person name="Labrenz M."/>
            <person name="Spormann A.M."/>
            <person name="Op Den Camp H."/>
            <person name="Overmann J."/>
            <person name="Amann R."/>
            <person name="Jetten M.S.M."/>
            <person name="Mascher T."/>
            <person name="Medema M.H."/>
            <person name="Devos D.P."/>
            <person name="Kaster A.-K."/>
            <person name="Ovreas L."/>
            <person name="Rohde M."/>
            <person name="Galperin M.Y."/>
            <person name="Jogler C."/>
        </authorList>
    </citation>
    <scope>NUCLEOTIDE SEQUENCE [LARGE SCALE GENOMIC DNA]</scope>
    <source>
        <strain evidence="13 14">Pla111</strain>
    </source>
</reference>
<comment type="cofactor">
    <cofactor evidence="1">
        <name>Zn(2+)</name>
        <dbReference type="ChEBI" id="CHEBI:29105"/>
    </cofactor>
</comment>
<dbReference type="EMBL" id="SJPH01000002">
    <property type="protein sequence ID" value="TWT47231.1"/>
    <property type="molecule type" value="Genomic_DNA"/>
</dbReference>
<dbReference type="InterPro" id="IPR041489">
    <property type="entry name" value="PDZ_6"/>
</dbReference>
<dbReference type="PANTHER" id="PTHR42837:SF2">
    <property type="entry name" value="MEMBRANE METALLOPROTEASE ARASP2, CHLOROPLASTIC-RELATED"/>
    <property type="match status" value="1"/>
</dbReference>
<comment type="subcellular location">
    <subcellularLocation>
        <location evidence="2">Membrane</location>
        <topology evidence="2">Multi-pass membrane protein</topology>
    </subcellularLocation>
</comment>
<dbReference type="AlphaFoldDB" id="A0A5C5WB41"/>
<dbReference type="InterPro" id="IPR004387">
    <property type="entry name" value="Pept_M50_Zn"/>
</dbReference>
<dbReference type="PANTHER" id="PTHR42837">
    <property type="entry name" value="REGULATOR OF SIGMA-E PROTEASE RSEP"/>
    <property type="match status" value="1"/>
</dbReference>
<feature type="transmembrane region" description="Helical" evidence="11">
    <location>
        <begin position="641"/>
        <end position="662"/>
    </location>
</feature>
<dbReference type="Pfam" id="PF02163">
    <property type="entry name" value="Peptidase_M50"/>
    <property type="match status" value="1"/>
</dbReference>
<comment type="caution">
    <text evidence="13">The sequence shown here is derived from an EMBL/GenBank/DDBJ whole genome shotgun (WGS) entry which is preliminary data.</text>
</comment>
<evidence type="ECO:0000313" key="14">
    <source>
        <dbReference type="Proteomes" id="UP000318995"/>
    </source>
</evidence>
<organism evidence="13 14">
    <name type="scientific">Botrimarina hoheduenensis</name>
    <dbReference type="NCBI Taxonomy" id="2528000"/>
    <lineage>
        <taxon>Bacteria</taxon>
        <taxon>Pseudomonadati</taxon>
        <taxon>Planctomycetota</taxon>
        <taxon>Planctomycetia</taxon>
        <taxon>Pirellulales</taxon>
        <taxon>Lacipirellulaceae</taxon>
        <taxon>Botrimarina</taxon>
    </lineage>
</organism>
<proteinExistence type="inferred from homology"/>
<dbReference type="GO" id="GO:0006508">
    <property type="term" value="P:proteolysis"/>
    <property type="evidence" value="ECO:0007669"/>
    <property type="project" value="UniProtKB-KW"/>
</dbReference>